<dbReference type="InterPro" id="IPR013342">
    <property type="entry name" value="Mandelate_racemase_C"/>
</dbReference>
<dbReference type="EC" id="5.1.1.-" evidence="7"/>
<evidence type="ECO:0000256" key="7">
    <source>
        <dbReference type="RuleBase" id="RU366006"/>
    </source>
</evidence>
<evidence type="ECO:0000259" key="8">
    <source>
        <dbReference type="SMART" id="SM00922"/>
    </source>
</evidence>
<dbReference type="InterPro" id="IPR029017">
    <property type="entry name" value="Enolase-like_N"/>
</dbReference>
<keyword evidence="4 7" id="KW-0413">Isomerase</keyword>
<dbReference type="SFLD" id="SFLDS00001">
    <property type="entry name" value="Enolase"/>
    <property type="match status" value="1"/>
</dbReference>
<dbReference type="Proteomes" id="UP000077202">
    <property type="component" value="Unassembled WGS sequence"/>
</dbReference>
<dbReference type="GO" id="GO:0046872">
    <property type="term" value="F:metal ion binding"/>
    <property type="evidence" value="ECO:0007669"/>
    <property type="project" value="UniProtKB-KW"/>
</dbReference>
<evidence type="ECO:0000313" key="9">
    <source>
        <dbReference type="EMBL" id="BBN12582.1"/>
    </source>
</evidence>
<dbReference type="CDD" id="cd03319">
    <property type="entry name" value="L-Ala-DL-Glu_epimerase"/>
    <property type="match status" value="1"/>
</dbReference>
<comment type="similarity">
    <text evidence="1 7">Belongs to the mandelate racemase/muconate lactonizing enzyme family.</text>
</comment>
<evidence type="ECO:0000256" key="3">
    <source>
        <dbReference type="ARBA" id="ARBA00022842"/>
    </source>
</evidence>
<keyword evidence="2 6" id="KW-0479">Metal-binding</keyword>
<protein>
    <recommendedName>
        <fullName evidence="7">Dipeptide epimerase</fullName>
        <ecNumber evidence="7">5.1.1.-</ecNumber>
    </recommendedName>
</protein>
<evidence type="ECO:0000313" key="10">
    <source>
        <dbReference type="EMBL" id="OAE30042.1"/>
    </source>
</evidence>
<feature type="domain" description="Mandelate racemase/muconate lactonizing enzyme C-terminal" evidence="8">
    <location>
        <begin position="183"/>
        <end position="278"/>
    </location>
</feature>
<dbReference type="GO" id="GO:0016855">
    <property type="term" value="F:racemase and epimerase activity, acting on amino acids and derivatives"/>
    <property type="evidence" value="ECO:0007669"/>
    <property type="project" value="UniProtKB-UniRule"/>
</dbReference>
<dbReference type="Pfam" id="PF02746">
    <property type="entry name" value="MR_MLE_N"/>
    <property type="match status" value="1"/>
</dbReference>
<proteinExistence type="inferred from homology"/>
<evidence type="ECO:0000256" key="4">
    <source>
        <dbReference type="ARBA" id="ARBA00023235"/>
    </source>
</evidence>
<dbReference type="SUPFAM" id="SSF54826">
    <property type="entry name" value="Enolase N-terminal domain-like"/>
    <property type="match status" value="1"/>
</dbReference>
<dbReference type="InterPro" id="IPR029065">
    <property type="entry name" value="Enolase_C-like"/>
</dbReference>
<gene>
    <name evidence="10" type="ORF">AXG93_4908s1090</name>
    <name evidence="9" type="ORF">Mp_5g21250</name>
</gene>
<dbReference type="Pfam" id="PF13378">
    <property type="entry name" value="MR_MLE_C"/>
    <property type="match status" value="1"/>
</dbReference>
<organism evidence="10 11">
    <name type="scientific">Marchantia polymorpha subsp. ruderalis</name>
    <dbReference type="NCBI Taxonomy" id="1480154"/>
    <lineage>
        <taxon>Eukaryota</taxon>
        <taxon>Viridiplantae</taxon>
        <taxon>Streptophyta</taxon>
        <taxon>Embryophyta</taxon>
        <taxon>Marchantiophyta</taxon>
        <taxon>Marchantiopsida</taxon>
        <taxon>Marchantiidae</taxon>
        <taxon>Marchantiales</taxon>
        <taxon>Marchantiaceae</taxon>
        <taxon>Marchantia</taxon>
    </lineage>
</organism>
<dbReference type="InterPro" id="IPR034603">
    <property type="entry name" value="Dipeptide_epimerase"/>
</dbReference>
<dbReference type="SUPFAM" id="SSF51604">
    <property type="entry name" value="Enolase C-terminal domain-like"/>
    <property type="match status" value="1"/>
</dbReference>
<feature type="binding site" evidence="6">
    <location>
        <position position="260"/>
    </location>
    <ligand>
        <name>Mg(2+)</name>
        <dbReference type="ChEBI" id="CHEBI:18420"/>
    </ligand>
</feature>
<feature type="binding site" evidence="6">
    <location>
        <position position="232"/>
    </location>
    <ligand>
        <name>Mg(2+)</name>
        <dbReference type="ChEBI" id="CHEBI:18420"/>
    </ligand>
</feature>
<feature type="binding site" evidence="6">
    <location>
        <position position="289"/>
    </location>
    <ligand>
        <name>Mg(2+)</name>
        <dbReference type="ChEBI" id="CHEBI:18420"/>
    </ligand>
</feature>
<evidence type="ECO:0000256" key="1">
    <source>
        <dbReference type="ARBA" id="ARBA00008031"/>
    </source>
</evidence>
<dbReference type="Gene3D" id="3.30.390.10">
    <property type="entry name" value="Enolase-like, N-terminal domain"/>
    <property type="match status" value="1"/>
</dbReference>
<sequence>MEDSVEPPIFETCSSPWEDPLLSRFFGSSSTPWEDSLESYFPDIVAAEATELNVPLLAPFRIATTKLEVVRNVAVRVALRDGSVGWGEIPTLPPVTAEDQPTALKKAREACKYLKELKGIQLKKVLEALAEICPGHEFSSVRAGLEMAVVDAVAHSLQLPLWKYFGGCSKSISTDITIPICPPEEAEILARLYYARGFKTIKTKVGGRAISLDIALLKAIRRGHPTCSLILDANGGYDSKSALYVLDELHEEGLLPCLFEQPVPREDWEGLGRISNIARQFYGVSVAADESCRDVSDAKLIIEGGLADVLNIKLAKMGLLEAMEIIRMVEKSGLGLMIGGMVETRLAMGFSAHLAAGLGTFSFIDLDTPLLLAEDPVHGGYEADGAEYKFTNDFGSGSFL</sequence>
<dbReference type="Gene3D" id="3.20.20.120">
    <property type="entry name" value="Enolase-like C-terminal domain"/>
    <property type="match status" value="1"/>
</dbReference>
<dbReference type="Proteomes" id="UP001162541">
    <property type="component" value="Chromosome 5"/>
</dbReference>
<evidence type="ECO:0000256" key="2">
    <source>
        <dbReference type="ARBA" id="ARBA00022723"/>
    </source>
</evidence>
<dbReference type="EMBL" id="LVLJ01001369">
    <property type="protein sequence ID" value="OAE30042.1"/>
    <property type="molecule type" value="Genomic_DNA"/>
</dbReference>
<comment type="cofactor">
    <cofactor evidence="6 7">
        <name>Mg(2+)</name>
        <dbReference type="ChEBI" id="CHEBI:18420"/>
    </cofactor>
    <text evidence="6 7">Binds 1 Mg(2+) ion per subunit.</text>
</comment>
<dbReference type="AlphaFoldDB" id="A0A176WCD5"/>
<reference evidence="9" key="2">
    <citation type="journal article" date="2019" name="Curr. Biol.">
        <title>Chromatin organization in early land plants reveals an ancestral association between H3K27me3, transposons, and constitutive heterochromatin.</title>
        <authorList>
            <person name="Montgomery S.A."/>
            <person name="Tanizawa Y."/>
            <person name="Galik B."/>
            <person name="Wang N."/>
            <person name="Ito T."/>
            <person name="Mochizuki T."/>
            <person name="Akimcheva S."/>
            <person name="Bowman J."/>
            <person name="Cognat V."/>
            <person name="Drouard L."/>
            <person name="Ekker H."/>
            <person name="Houng S."/>
            <person name="Kohchi T."/>
            <person name="Lin S."/>
            <person name="Liu L.D."/>
            <person name="Nakamura Y."/>
            <person name="Valeeva L.R."/>
            <person name="Shakirov E.V."/>
            <person name="Shippen D.E."/>
            <person name="Wei W."/>
            <person name="Yagura M."/>
            <person name="Yamaoka S."/>
            <person name="Yamato K.T."/>
            <person name="Liu C."/>
            <person name="Berger F."/>
        </authorList>
    </citation>
    <scope>NUCLEOTIDE SEQUENCE [LARGE SCALE GENOMIC DNA]</scope>
    <source>
        <strain evidence="9">Tak-1</strain>
    </source>
</reference>
<reference evidence="10 11" key="1">
    <citation type="submission" date="2016-03" db="EMBL/GenBank/DDBJ databases">
        <title>Mechanisms controlling the formation of the plant cell surface in tip-growing cells are functionally conserved among land plants.</title>
        <authorList>
            <person name="Honkanen S."/>
            <person name="Jones V.A."/>
            <person name="Morieri G."/>
            <person name="Champion C."/>
            <person name="Hetherington A.J."/>
            <person name="Kelly S."/>
            <person name="Saint-Marcoux D."/>
            <person name="Proust H."/>
            <person name="Prescott H."/>
            <person name="Dolan L."/>
        </authorList>
    </citation>
    <scope>NUCLEOTIDE SEQUENCE [LARGE SCALE GENOMIC DNA]</scope>
    <source>
        <strain evidence="11">cv. Tak-1 and cv. Tak-2</strain>
        <tissue evidence="10">Whole gametophyte</tissue>
    </source>
</reference>
<dbReference type="PANTHER" id="PTHR48073">
    <property type="entry name" value="O-SUCCINYLBENZOATE SYNTHASE-RELATED"/>
    <property type="match status" value="1"/>
</dbReference>
<dbReference type="InterPro" id="IPR036849">
    <property type="entry name" value="Enolase-like_C_sf"/>
</dbReference>
<dbReference type="SFLD" id="SFLDG00180">
    <property type="entry name" value="muconate_cycloisomerase"/>
    <property type="match status" value="1"/>
</dbReference>
<feature type="active site" description="Proton acceptor; specific for (S)-substrate epimerization" evidence="5">
    <location>
        <position position="313"/>
    </location>
</feature>
<dbReference type="EMBL" id="AP019870">
    <property type="protein sequence ID" value="BBN12582.1"/>
    <property type="molecule type" value="Genomic_DNA"/>
</dbReference>
<keyword evidence="11" id="KW-1185">Reference proteome</keyword>
<accession>A0A176WCD5</accession>
<evidence type="ECO:0000256" key="5">
    <source>
        <dbReference type="PIRSR" id="PIRSR634603-1"/>
    </source>
</evidence>
<dbReference type="PANTHER" id="PTHR48073:SF2">
    <property type="entry name" value="O-SUCCINYLBENZOATE SYNTHASE"/>
    <property type="match status" value="1"/>
</dbReference>
<evidence type="ECO:0000256" key="6">
    <source>
        <dbReference type="PIRSR" id="PIRSR634603-3"/>
    </source>
</evidence>
<keyword evidence="3 6" id="KW-0460">Magnesium</keyword>
<evidence type="ECO:0000313" key="12">
    <source>
        <dbReference type="Proteomes" id="UP001162541"/>
    </source>
</evidence>
<dbReference type="SMART" id="SM00922">
    <property type="entry name" value="MR_MLE"/>
    <property type="match status" value="1"/>
</dbReference>
<feature type="active site" description="Proton acceptor; specific for (R)-substrate epimerization" evidence="5">
    <location>
        <position position="204"/>
    </location>
</feature>
<reference evidence="12" key="3">
    <citation type="journal article" date="2020" name="Curr. Biol.">
        <title>Chromatin organization in early land plants reveals an ancestral association between H3K27me3, transposons, and constitutive heterochromatin.</title>
        <authorList>
            <person name="Montgomery S.A."/>
            <person name="Tanizawa Y."/>
            <person name="Galik B."/>
            <person name="Wang N."/>
            <person name="Ito T."/>
            <person name="Mochizuki T."/>
            <person name="Akimcheva S."/>
            <person name="Bowman J.L."/>
            <person name="Cognat V."/>
            <person name="Marechal-Drouard L."/>
            <person name="Ekker H."/>
            <person name="Hong S.F."/>
            <person name="Kohchi T."/>
            <person name="Lin S.S."/>
            <person name="Liu L.D."/>
            <person name="Nakamura Y."/>
            <person name="Valeeva L.R."/>
            <person name="Shakirov E.V."/>
            <person name="Shippen D.E."/>
            <person name="Wei W.L."/>
            <person name="Yagura M."/>
            <person name="Yamaoka S."/>
            <person name="Yamato K.T."/>
            <person name="Liu C."/>
            <person name="Berger F."/>
        </authorList>
    </citation>
    <scope>NUCLEOTIDE SEQUENCE [LARGE SCALE GENOMIC DNA]</scope>
    <source>
        <strain evidence="12">Tak-1</strain>
    </source>
</reference>
<dbReference type="InterPro" id="IPR013341">
    <property type="entry name" value="Mandelate_racemase_N_dom"/>
</dbReference>
<name>A0A176WCD5_MARPO</name>
<evidence type="ECO:0000313" key="11">
    <source>
        <dbReference type="Proteomes" id="UP000077202"/>
    </source>
</evidence>